<proteinExistence type="predicted"/>
<sequence length="50" mass="5369">MHQRTGLDDYVGAGIMTAGQMLHAGNHSVVEIGHIQIDPNGELLIELMQG</sequence>
<protein>
    <submittedName>
        <fullName evidence="1">Uncharacterized protein</fullName>
    </submittedName>
</protein>
<dbReference type="RefSeq" id="WP_273555369.1">
    <property type="nucleotide sequence ID" value="NZ_JAQRFI010000027.1"/>
</dbReference>
<name>A0ABT5LG45_9GAMM</name>
<evidence type="ECO:0000313" key="2">
    <source>
        <dbReference type="Proteomes" id="UP001217178"/>
    </source>
</evidence>
<organism evidence="1 2">
    <name type="scientific">Xenorhabdus yunnanensis</name>
    <dbReference type="NCBI Taxonomy" id="3025878"/>
    <lineage>
        <taxon>Bacteria</taxon>
        <taxon>Pseudomonadati</taxon>
        <taxon>Pseudomonadota</taxon>
        <taxon>Gammaproteobacteria</taxon>
        <taxon>Enterobacterales</taxon>
        <taxon>Morganellaceae</taxon>
        <taxon>Xenorhabdus</taxon>
    </lineage>
</organism>
<reference evidence="1 2" key="1">
    <citation type="submission" date="2023-02" db="EMBL/GenBank/DDBJ databases">
        <title>Entomopathogenic bacteria.</title>
        <authorList>
            <person name="Machado R.A."/>
        </authorList>
    </citation>
    <scope>NUCLEOTIDE SEQUENCE [LARGE SCALE GENOMIC DNA]</scope>
    <source>
        <strain evidence="1 2">XENO-10</strain>
    </source>
</reference>
<evidence type="ECO:0000313" key="1">
    <source>
        <dbReference type="EMBL" id="MDC9590059.1"/>
    </source>
</evidence>
<comment type="caution">
    <text evidence="1">The sequence shown here is derived from an EMBL/GenBank/DDBJ whole genome shotgun (WGS) entry which is preliminary data.</text>
</comment>
<dbReference type="Proteomes" id="UP001217178">
    <property type="component" value="Unassembled WGS sequence"/>
</dbReference>
<dbReference type="InterPro" id="IPR043129">
    <property type="entry name" value="ATPase_NBD"/>
</dbReference>
<dbReference type="Gene3D" id="3.30.420.40">
    <property type="match status" value="1"/>
</dbReference>
<keyword evidence="2" id="KW-1185">Reference proteome</keyword>
<dbReference type="SUPFAM" id="SSF53067">
    <property type="entry name" value="Actin-like ATPase domain"/>
    <property type="match status" value="1"/>
</dbReference>
<accession>A0ABT5LG45</accession>
<dbReference type="EMBL" id="JAQRFI010000027">
    <property type="protein sequence ID" value="MDC9590059.1"/>
    <property type="molecule type" value="Genomic_DNA"/>
</dbReference>
<gene>
    <name evidence="1" type="ORF">PSI23_12280</name>
</gene>